<dbReference type="InterPro" id="IPR004869">
    <property type="entry name" value="MMPL_dom"/>
</dbReference>
<dbReference type="EMBL" id="CADCVP010000232">
    <property type="protein sequence ID" value="CAA9505390.1"/>
    <property type="molecule type" value="Genomic_DNA"/>
</dbReference>
<dbReference type="SUPFAM" id="SSF82866">
    <property type="entry name" value="Multidrug efflux transporter AcrB transmembrane domain"/>
    <property type="match status" value="1"/>
</dbReference>
<feature type="domain" description="SSD" evidence="7">
    <location>
        <begin position="89"/>
        <end position="237"/>
    </location>
</feature>
<name>A0A6J4SUC5_9ACTN</name>
<feature type="transmembrane region" description="Helical" evidence="6">
    <location>
        <begin position="226"/>
        <end position="245"/>
    </location>
</feature>
<feature type="transmembrane region" description="Helical" evidence="6">
    <location>
        <begin position="156"/>
        <end position="173"/>
    </location>
</feature>
<dbReference type="InterPro" id="IPR050545">
    <property type="entry name" value="Mycobact_MmpL"/>
</dbReference>
<sequence length="288" mass="30605">RYASGLRETAGIADVAAPQPSEDGKAALVRIIPATDPESDASLALVGRLRADGGQAAGLSEVADVDVGGATAQIRDFNGLISGDLWKVFAFVLICSYLVLLVVLRSVLLPLKAVLMNLLSIAAAYGILVAIFQWGWLDGITGFESLGYINAITPPLLLAIVFGLSMDYEVFLLSRIRERYDATGDNRQAVSEGLAASAKVITSAAVIMVAVFGTFALTGVPQIKEIGVGLAVAIALDATIVRLILVPATMDLMGSWNWWLPAWLDRILPHADFERAPEREEDRATAAA</sequence>
<evidence type="ECO:0000256" key="6">
    <source>
        <dbReference type="SAM" id="Phobius"/>
    </source>
</evidence>
<feature type="non-terminal residue" evidence="8">
    <location>
        <position position="1"/>
    </location>
</feature>
<dbReference type="GO" id="GO:0005886">
    <property type="term" value="C:plasma membrane"/>
    <property type="evidence" value="ECO:0007669"/>
    <property type="project" value="UniProtKB-SubCell"/>
</dbReference>
<dbReference type="PANTHER" id="PTHR33406:SF13">
    <property type="entry name" value="MEMBRANE PROTEIN YDFJ"/>
    <property type="match status" value="1"/>
</dbReference>
<evidence type="ECO:0000256" key="2">
    <source>
        <dbReference type="ARBA" id="ARBA00022475"/>
    </source>
</evidence>
<protein>
    <submittedName>
        <fullName evidence="8">Integral membrane protein</fullName>
    </submittedName>
</protein>
<keyword evidence="3 6" id="KW-0812">Transmembrane</keyword>
<gene>
    <name evidence="8" type="ORF">AVDCRST_MAG69-2156</name>
</gene>
<evidence type="ECO:0000256" key="3">
    <source>
        <dbReference type="ARBA" id="ARBA00022692"/>
    </source>
</evidence>
<keyword evidence="5 6" id="KW-0472">Membrane</keyword>
<dbReference type="PROSITE" id="PS50156">
    <property type="entry name" value="SSD"/>
    <property type="match status" value="1"/>
</dbReference>
<proteinExistence type="predicted"/>
<comment type="subcellular location">
    <subcellularLocation>
        <location evidence="1">Cell membrane</location>
        <topology evidence="1">Multi-pass membrane protein</topology>
    </subcellularLocation>
</comment>
<dbReference type="Gene3D" id="1.20.1640.10">
    <property type="entry name" value="Multidrug efflux transporter AcrB transmembrane domain"/>
    <property type="match status" value="1"/>
</dbReference>
<evidence type="ECO:0000256" key="4">
    <source>
        <dbReference type="ARBA" id="ARBA00022989"/>
    </source>
</evidence>
<feature type="transmembrane region" description="Helical" evidence="6">
    <location>
        <begin position="116"/>
        <end position="136"/>
    </location>
</feature>
<dbReference type="Pfam" id="PF03176">
    <property type="entry name" value="MMPL"/>
    <property type="match status" value="1"/>
</dbReference>
<dbReference type="AlphaFoldDB" id="A0A6J4SUC5"/>
<accession>A0A6J4SUC5</accession>
<evidence type="ECO:0000256" key="1">
    <source>
        <dbReference type="ARBA" id="ARBA00004651"/>
    </source>
</evidence>
<dbReference type="PANTHER" id="PTHR33406">
    <property type="entry name" value="MEMBRANE PROTEIN MJ1562-RELATED"/>
    <property type="match status" value="1"/>
</dbReference>
<keyword evidence="4 6" id="KW-1133">Transmembrane helix</keyword>
<evidence type="ECO:0000256" key="5">
    <source>
        <dbReference type="ARBA" id="ARBA00023136"/>
    </source>
</evidence>
<feature type="transmembrane region" description="Helical" evidence="6">
    <location>
        <begin position="194"/>
        <end position="220"/>
    </location>
</feature>
<dbReference type="InterPro" id="IPR000731">
    <property type="entry name" value="SSD"/>
</dbReference>
<organism evidence="8">
    <name type="scientific">uncultured Solirubrobacteraceae bacterium</name>
    <dbReference type="NCBI Taxonomy" id="1162706"/>
    <lineage>
        <taxon>Bacteria</taxon>
        <taxon>Bacillati</taxon>
        <taxon>Actinomycetota</taxon>
        <taxon>Thermoleophilia</taxon>
        <taxon>Solirubrobacterales</taxon>
        <taxon>Solirubrobacteraceae</taxon>
        <taxon>environmental samples</taxon>
    </lineage>
</organism>
<feature type="transmembrane region" description="Helical" evidence="6">
    <location>
        <begin position="85"/>
        <end position="104"/>
    </location>
</feature>
<evidence type="ECO:0000259" key="7">
    <source>
        <dbReference type="PROSITE" id="PS50156"/>
    </source>
</evidence>
<evidence type="ECO:0000313" key="8">
    <source>
        <dbReference type="EMBL" id="CAA9505390.1"/>
    </source>
</evidence>
<reference evidence="8" key="1">
    <citation type="submission" date="2020-02" db="EMBL/GenBank/DDBJ databases">
        <authorList>
            <person name="Meier V. D."/>
        </authorList>
    </citation>
    <scope>NUCLEOTIDE SEQUENCE</scope>
    <source>
        <strain evidence="8">AVDCRST_MAG69</strain>
    </source>
</reference>
<keyword evidence="2" id="KW-1003">Cell membrane</keyword>